<organism evidence="1 2">
    <name type="scientific">Durusdinium trenchii</name>
    <dbReference type="NCBI Taxonomy" id="1381693"/>
    <lineage>
        <taxon>Eukaryota</taxon>
        <taxon>Sar</taxon>
        <taxon>Alveolata</taxon>
        <taxon>Dinophyceae</taxon>
        <taxon>Suessiales</taxon>
        <taxon>Symbiodiniaceae</taxon>
        <taxon>Durusdinium</taxon>
    </lineage>
</organism>
<reference evidence="1 2" key="1">
    <citation type="submission" date="2024-02" db="EMBL/GenBank/DDBJ databases">
        <authorList>
            <person name="Chen Y."/>
            <person name="Shah S."/>
            <person name="Dougan E. K."/>
            <person name="Thang M."/>
            <person name="Chan C."/>
        </authorList>
    </citation>
    <scope>NUCLEOTIDE SEQUENCE [LARGE SCALE GENOMIC DNA]</scope>
</reference>
<protein>
    <submittedName>
        <fullName evidence="1">Uncharacterized protein</fullName>
    </submittedName>
</protein>
<dbReference type="PANTHER" id="PTHR10730">
    <property type="entry name" value="PROCOLLAGEN-LYSINE,2-OXOGLUTARATE 5-DIOXYGENASE/GLYCOSYLTRANSFERASE 25 FAMILY MEMBER"/>
    <property type="match status" value="1"/>
</dbReference>
<comment type="caution">
    <text evidence="1">The sequence shown here is derived from an EMBL/GenBank/DDBJ whole genome shotgun (WGS) entry which is preliminary data.</text>
</comment>
<dbReference type="InterPro" id="IPR057589">
    <property type="entry name" value="GT_PLOD"/>
</dbReference>
<dbReference type="PANTHER" id="PTHR10730:SF53">
    <property type="entry name" value="GLYCOSYLTRANSFERASE 25 FAMILY MEMBER"/>
    <property type="match status" value="1"/>
</dbReference>
<proteinExistence type="predicted"/>
<accession>A0ABP0NKN1</accession>
<dbReference type="InterPro" id="IPR050757">
    <property type="entry name" value="Collagen_mod_GT25"/>
</dbReference>
<dbReference type="EMBL" id="CAXAMN010021807">
    <property type="protein sequence ID" value="CAK9063712.1"/>
    <property type="molecule type" value="Genomic_DNA"/>
</dbReference>
<gene>
    <name evidence="1" type="ORF">CCMP2556_LOCUS31293</name>
</gene>
<keyword evidence="2" id="KW-1185">Reference proteome</keyword>
<dbReference type="Proteomes" id="UP001642484">
    <property type="component" value="Unassembled WGS sequence"/>
</dbReference>
<dbReference type="CDD" id="cd22997">
    <property type="entry name" value="GT_LH"/>
    <property type="match status" value="1"/>
</dbReference>
<evidence type="ECO:0000313" key="2">
    <source>
        <dbReference type="Proteomes" id="UP001642484"/>
    </source>
</evidence>
<name>A0ABP0NKN1_9DINO</name>
<evidence type="ECO:0000313" key="1">
    <source>
        <dbReference type="EMBL" id="CAK9063712.1"/>
    </source>
</evidence>
<sequence length="337" mass="38306">MPPATLHLVSFLNRMDRRFGFLQVSAEAHRIYPQVLGLGSNAWMPDGLGAKINALRRFVHSVAPQDIVICSDAFDVLVLGDPEEIIQKFQQVESESNRSIVFNAEPACYPASDGICESTPPARHRWRYLNAGMLLGRAKAIAHMLQEDVADGWNDQYWYQLYRKKHPEEIFLDTECKITCTFYDLQQDQLVEGRIHVPETESVPPLIHFVSFGHWTRWREGKTTSHLHDVFKKLYPQESARLLEGWWFGINVASSHDLVFYDGPGFWSSMRAVLCLQCRLGSASHECEYFGPTNCLGMTLGSALILLSLLLVLARCCGVQLPCRWAKSRRKSPHLSV</sequence>
<dbReference type="Pfam" id="PF25342">
    <property type="entry name" value="GT_PLOD"/>
    <property type="match status" value="1"/>
</dbReference>